<evidence type="ECO:0000256" key="1">
    <source>
        <dbReference type="ARBA" id="ARBA00004123"/>
    </source>
</evidence>
<keyword evidence="3" id="KW-0238">DNA-binding</keyword>
<dbReference type="Pfam" id="PF03106">
    <property type="entry name" value="WRKY"/>
    <property type="match status" value="1"/>
</dbReference>
<proteinExistence type="predicted"/>
<dbReference type="EMBL" id="JAGGNH010000001">
    <property type="protein sequence ID" value="KAJ0985504.1"/>
    <property type="molecule type" value="Genomic_DNA"/>
</dbReference>
<feature type="region of interest" description="Disordered" evidence="6">
    <location>
        <begin position="1"/>
        <end position="20"/>
    </location>
</feature>
<dbReference type="InterPro" id="IPR036576">
    <property type="entry name" value="WRKY_dom_sf"/>
</dbReference>
<dbReference type="SUPFAM" id="SSF118290">
    <property type="entry name" value="WRKY DNA-binding domain"/>
    <property type="match status" value="1"/>
</dbReference>
<comment type="subcellular location">
    <subcellularLocation>
        <location evidence="1">Nucleus</location>
    </subcellularLocation>
</comment>
<keyword evidence="5" id="KW-0539">Nucleus</keyword>
<dbReference type="GO" id="GO:0003700">
    <property type="term" value="F:DNA-binding transcription factor activity"/>
    <property type="evidence" value="ECO:0007669"/>
    <property type="project" value="InterPro"/>
</dbReference>
<evidence type="ECO:0000256" key="5">
    <source>
        <dbReference type="ARBA" id="ARBA00023242"/>
    </source>
</evidence>
<keyword evidence="9" id="KW-1185">Reference proteome</keyword>
<name>A0A9D5HQU5_9LILI</name>
<dbReference type="SMART" id="SM00774">
    <property type="entry name" value="WRKY"/>
    <property type="match status" value="1"/>
</dbReference>
<organism evidence="8 9">
    <name type="scientific">Dioscorea zingiberensis</name>
    <dbReference type="NCBI Taxonomy" id="325984"/>
    <lineage>
        <taxon>Eukaryota</taxon>
        <taxon>Viridiplantae</taxon>
        <taxon>Streptophyta</taxon>
        <taxon>Embryophyta</taxon>
        <taxon>Tracheophyta</taxon>
        <taxon>Spermatophyta</taxon>
        <taxon>Magnoliopsida</taxon>
        <taxon>Liliopsida</taxon>
        <taxon>Dioscoreales</taxon>
        <taxon>Dioscoreaceae</taxon>
        <taxon>Dioscorea</taxon>
    </lineage>
</organism>
<keyword evidence="4" id="KW-0804">Transcription</keyword>
<evidence type="ECO:0000256" key="3">
    <source>
        <dbReference type="ARBA" id="ARBA00023125"/>
    </source>
</evidence>
<feature type="domain" description="WRKY" evidence="7">
    <location>
        <begin position="96"/>
        <end position="161"/>
    </location>
</feature>
<accession>A0A9D5HQU5</accession>
<evidence type="ECO:0000313" key="9">
    <source>
        <dbReference type="Proteomes" id="UP001085076"/>
    </source>
</evidence>
<keyword evidence="2" id="KW-0805">Transcription regulation</keyword>
<evidence type="ECO:0000256" key="2">
    <source>
        <dbReference type="ARBA" id="ARBA00023015"/>
    </source>
</evidence>
<dbReference type="OrthoDB" id="693960at2759"/>
<feature type="compositionally biased region" description="Polar residues" evidence="6">
    <location>
        <begin position="171"/>
        <end position="183"/>
    </location>
</feature>
<dbReference type="PANTHER" id="PTHR31221:SF112">
    <property type="entry name" value="WRKY TRANSCRIPTION FACTOR 50-RELATED"/>
    <property type="match status" value="1"/>
</dbReference>
<protein>
    <recommendedName>
        <fullName evidence="7">WRKY domain-containing protein</fullName>
    </recommendedName>
</protein>
<reference evidence="8" key="2">
    <citation type="journal article" date="2022" name="Hortic Res">
        <title>The genome of Dioscorea zingiberensis sheds light on the biosynthesis, origin and evolution of the medicinally important diosgenin saponins.</title>
        <authorList>
            <person name="Li Y."/>
            <person name="Tan C."/>
            <person name="Li Z."/>
            <person name="Guo J."/>
            <person name="Li S."/>
            <person name="Chen X."/>
            <person name="Wang C."/>
            <person name="Dai X."/>
            <person name="Yang H."/>
            <person name="Song W."/>
            <person name="Hou L."/>
            <person name="Xu J."/>
            <person name="Tong Z."/>
            <person name="Xu A."/>
            <person name="Yuan X."/>
            <person name="Wang W."/>
            <person name="Yang Q."/>
            <person name="Chen L."/>
            <person name="Sun Z."/>
            <person name="Wang K."/>
            <person name="Pan B."/>
            <person name="Chen J."/>
            <person name="Bao Y."/>
            <person name="Liu F."/>
            <person name="Qi X."/>
            <person name="Gang D.R."/>
            <person name="Wen J."/>
            <person name="Li J."/>
        </authorList>
    </citation>
    <scope>NUCLEOTIDE SEQUENCE</scope>
    <source>
        <strain evidence="8">Dzin_1.0</strain>
    </source>
</reference>
<feature type="region of interest" description="Disordered" evidence="6">
    <location>
        <begin position="159"/>
        <end position="183"/>
    </location>
</feature>
<dbReference type="AlphaFoldDB" id="A0A9D5HQU5"/>
<evidence type="ECO:0000259" key="7">
    <source>
        <dbReference type="PROSITE" id="PS50811"/>
    </source>
</evidence>
<gene>
    <name evidence="8" type="ORF">J5N97_003860</name>
</gene>
<dbReference type="Proteomes" id="UP001085076">
    <property type="component" value="Miscellaneous, Linkage group lg01"/>
</dbReference>
<evidence type="ECO:0000313" key="8">
    <source>
        <dbReference type="EMBL" id="KAJ0985504.1"/>
    </source>
</evidence>
<dbReference type="Gene3D" id="2.20.25.80">
    <property type="entry name" value="WRKY domain"/>
    <property type="match status" value="1"/>
</dbReference>
<dbReference type="GO" id="GO:0043565">
    <property type="term" value="F:sequence-specific DNA binding"/>
    <property type="evidence" value="ECO:0007669"/>
    <property type="project" value="InterPro"/>
</dbReference>
<dbReference type="InterPro" id="IPR044810">
    <property type="entry name" value="WRKY_plant"/>
</dbReference>
<evidence type="ECO:0000256" key="4">
    <source>
        <dbReference type="ARBA" id="ARBA00023163"/>
    </source>
</evidence>
<dbReference type="GO" id="GO:0005634">
    <property type="term" value="C:nucleus"/>
    <property type="evidence" value="ECO:0007669"/>
    <property type="project" value="UniProtKB-SubCell"/>
</dbReference>
<feature type="compositionally biased region" description="Low complexity" evidence="6">
    <location>
        <begin position="1"/>
        <end position="17"/>
    </location>
</feature>
<reference evidence="8" key="1">
    <citation type="submission" date="2021-03" db="EMBL/GenBank/DDBJ databases">
        <authorList>
            <person name="Li Z."/>
            <person name="Yang C."/>
        </authorList>
    </citation>
    <scope>NUCLEOTIDE SEQUENCE</scope>
    <source>
        <strain evidence="8">Dzin_1.0</strain>
        <tissue evidence="8">Leaf</tissue>
    </source>
</reference>
<dbReference type="PANTHER" id="PTHR31221">
    <property type="entry name" value="WRKY TRANSCRIPTION FACTOR PROTEIN 1-RELATED"/>
    <property type="match status" value="1"/>
</dbReference>
<evidence type="ECO:0000256" key="6">
    <source>
        <dbReference type="SAM" id="MobiDB-lite"/>
    </source>
</evidence>
<dbReference type="InterPro" id="IPR003657">
    <property type="entry name" value="WRKY_dom"/>
</dbReference>
<sequence length="183" mass="20869">MSSLSYSPLLSSNSNSDNDQHDDMLFEIEEYLCFTEEDTENGHLSSPADLRNKPSLHTNTAPPVHATCCTIDSTKSKNLVKKINRGMMKMAFKTKSELEILDDGYKWRKYGKKMVKDSPNPRNYYKCSYEGCNVKKRVERQREDPSYVITTYEGVHNHEAPSASTMKHHQGSSYSLPFRGLSS</sequence>
<dbReference type="FunFam" id="2.20.25.80:FF:000003">
    <property type="entry name" value="WRKY transcription factor 57"/>
    <property type="match status" value="1"/>
</dbReference>
<dbReference type="PROSITE" id="PS50811">
    <property type="entry name" value="WRKY"/>
    <property type="match status" value="1"/>
</dbReference>
<comment type="caution">
    <text evidence="8">The sequence shown here is derived from an EMBL/GenBank/DDBJ whole genome shotgun (WGS) entry which is preliminary data.</text>
</comment>